<dbReference type="Gene3D" id="1.25.40.20">
    <property type="entry name" value="Ankyrin repeat-containing domain"/>
    <property type="match status" value="1"/>
</dbReference>
<gene>
    <name evidence="3" type="ORF">QTG54_014995</name>
</gene>
<comment type="caution">
    <text evidence="3">The sequence shown here is derived from an EMBL/GenBank/DDBJ whole genome shotgun (WGS) entry which is preliminary data.</text>
</comment>
<name>A0AAD8XV32_9STRA</name>
<sequence length="312" mass="34248">MFISICDILQLLALQDWETLRSTVLSDPTLFRNIASTISACSELNGMTLLHAAVRFNPPLDMVAQMIRLCPQMTAATDCLGRTPLHVAAGSKAKASASLIKLIALACPAACEVQDEEGKTPLHFACDSCHTVLPVPLDTHTIQLISFLFLVIGDKHSICFLAVMSIIADKTLLRSTLAHKFFKIESINQPIYTSISFNPTSYILYSWMGHCNGWDNSSCVLFKDHNRNDDENDASTSNQPPNHESIRALLSYSIHAATLEDDAEMTPLEHAIMSDASLKTVKLLQAATSKGMQLKKGSKSFMTAMEMKSLKV</sequence>
<accession>A0AAD8XV32</accession>
<organism evidence="3 4">
    <name type="scientific">Skeletonema marinoi</name>
    <dbReference type="NCBI Taxonomy" id="267567"/>
    <lineage>
        <taxon>Eukaryota</taxon>
        <taxon>Sar</taxon>
        <taxon>Stramenopiles</taxon>
        <taxon>Ochrophyta</taxon>
        <taxon>Bacillariophyta</taxon>
        <taxon>Coscinodiscophyceae</taxon>
        <taxon>Thalassiosirophycidae</taxon>
        <taxon>Thalassiosirales</taxon>
        <taxon>Skeletonemataceae</taxon>
        <taxon>Skeletonema</taxon>
        <taxon>Skeletonema marinoi-dohrnii complex</taxon>
    </lineage>
</organism>
<dbReference type="GO" id="GO:0051015">
    <property type="term" value="F:actin filament binding"/>
    <property type="evidence" value="ECO:0007669"/>
    <property type="project" value="TreeGrafter"/>
</dbReference>
<protein>
    <submittedName>
        <fullName evidence="3">Uncharacterized protein</fullName>
    </submittedName>
</protein>
<dbReference type="InterPro" id="IPR052420">
    <property type="entry name" value="Espin/Espin-like"/>
</dbReference>
<dbReference type="AlphaFoldDB" id="A0AAD8XV32"/>
<dbReference type="GO" id="GO:0005737">
    <property type="term" value="C:cytoplasm"/>
    <property type="evidence" value="ECO:0007669"/>
    <property type="project" value="TreeGrafter"/>
</dbReference>
<evidence type="ECO:0000313" key="4">
    <source>
        <dbReference type="Proteomes" id="UP001224775"/>
    </source>
</evidence>
<reference evidence="3" key="1">
    <citation type="submission" date="2023-06" db="EMBL/GenBank/DDBJ databases">
        <title>Survivors Of The Sea: Transcriptome response of Skeletonema marinoi to long-term dormancy.</title>
        <authorList>
            <person name="Pinder M.I.M."/>
            <person name="Kourtchenko O."/>
            <person name="Robertson E.K."/>
            <person name="Larsson T."/>
            <person name="Maumus F."/>
            <person name="Osuna-Cruz C.M."/>
            <person name="Vancaester E."/>
            <person name="Stenow R."/>
            <person name="Vandepoele K."/>
            <person name="Ploug H."/>
            <person name="Bruchert V."/>
            <person name="Godhe A."/>
            <person name="Topel M."/>
        </authorList>
    </citation>
    <scope>NUCLEOTIDE SEQUENCE</scope>
    <source>
        <strain evidence="3">R05AC</strain>
    </source>
</reference>
<evidence type="ECO:0000256" key="1">
    <source>
        <dbReference type="ARBA" id="ARBA00022737"/>
    </source>
</evidence>
<keyword evidence="4" id="KW-1185">Reference proteome</keyword>
<dbReference type="SUPFAM" id="SSF48403">
    <property type="entry name" value="Ankyrin repeat"/>
    <property type="match status" value="1"/>
</dbReference>
<dbReference type="InterPro" id="IPR036770">
    <property type="entry name" value="Ankyrin_rpt-contain_sf"/>
</dbReference>
<dbReference type="GO" id="GO:0051017">
    <property type="term" value="P:actin filament bundle assembly"/>
    <property type="evidence" value="ECO:0007669"/>
    <property type="project" value="TreeGrafter"/>
</dbReference>
<dbReference type="EMBL" id="JATAAI010000040">
    <property type="protein sequence ID" value="KAK1734228.1"/>
    <property type="molecule type" value="Genomic_DNA"/>
</dbReference>
<evidence type="ECO:0000313" key="3">
    <source>
        <dbReference type="EMBL" id="KAK1734228.1"/>
    </source>
</evidence>
<keyword evidence="1" id="KW-0677">Repeat</keyword>
<dbReference type="Proteomes" id="UP001224775">
    <property type="component" value="Unassembled WGS sequence"/>
</dbReference>
<keyword evidence="2" id="KW-0040">ANK repeat</keyword>
<evidence type="ECO:0000256" key="2">
    <source>
        <dbReference type="ARBA" id="ARBA00023043"/>
    </source>
</evidence>
<dbReference type="PANTHER" id="PTHR24153">
    <property type="entry name" value="ESPIN"/>
    <property type="match status" value="1"/>
</dbReference>
<dbReference type="PANTHER" id="PTHR24153:SF8">
    <property type="entry name" value="FORKED, ISOFORM F"/>
    <property type="match status" value="1"/>
</dbReference>
<proteinExistence type="predicted"/>